<evidence type="ECO:0000313" key="2">
    <source>
        <dbReference type="EMBL" id="CAJ0945160.1"/>
    </source>
</evidence>
<dbReference type="PANTHER" id="PTHR21301">
    <property type="entry name" value="REVERSE TRANSCRIPTASE"/>
    <property type="match status" value="1"/>
</dbReference>
<keyword evidence="3" id="KW-1185">Reference proteome</keyword>
<organism evidence="2 3">
    <name type="scientific">Ranitomeya imitator</name>
    <name type="common">mimic poison frog</name>
    <dbReference type="NCBI Taxonomy" id="111125"/>
    <lineage>
        <taxon>Eukaryota</taxon>
        <taxon>Metazoa</taxon>
        <taxon>Chordata</taxon>
        <taxon>Craniata</taxon>
        <taxon>Vertebrata</taxon>
        <taxon>Euteleostomi</taxon>
        <taxon>Amphibia</taxon>
        <taxon>Batrachia</taxon>
        <taxon>Anura</taxon>
        <taxon>Neobatrachia</taxon>
        <taxon>Hyloidea</taxon>
        <taxon>Dendrobatidae</taxon>
        <taxon>Dendrobatinae</taxon>
        <taxon>Ranitomeya</taxon>
    </lineage>
</organism>
<dbReference type="InterPro" id="IPR058912">
    <property type="entry name" value="HTH_animal"/>
</dbReference>
<comment type="caution">
    <text evidence="2">The sequence shown here is derived from an EMBL/GenBank/DDBJ whole genome shotgun (WGS) entry which is preliminary data.</text>
</comment>
<evidence type="ECO:0000259" key="1">
    <source>
        <dbReference type="Pfam" id="PF26215"/>
    </source>
</evidence>
<gene>
    <name evidence="2" type="ORF">RIMI_LOCUS10757883</name>
</gene>
<dbReference type="Pfam" id="PF26215">
    <property type="entry name" value="HTH_animal"/>
    <property type="match status" value="1"/>
</dbReference>
<reference evidence="2" key="1">
    <citation type="submission" date="2023-07" db="EMBL/GenBank/DDBJ databases">
        <authorList>
            <person name="Stuckert A."/>
        </authorList>
    </citation>
    <scope>NUCLEOTIDE SEQUENCE</scope>
</reference>
<evidence type="ECO:0000313" key="3">
    <source>
        <dbReference type="Proteomes" id="UP001176940"/>
    </source>
</evidence>
<sequence length="305" mass="34789">MQYQKANNFLMCRSNAHGQLGPVLRLILGQRAAGPRKDAVAQIQHWNIDKEQGRQTQVELNSKAANELTKTPEGGSPETAIPLVTTEVLKTSGVAMGARCAPAVANLFLGWWEATMVYPLEEFKRHVRYWSRCIDDLFFVWSGGYDECLNFIDLLNRNSPNIVLTHFLSPSTVTFLDLQVMATDGVLTTKLFRKPTATNSLLDYRSFHPVHTKNGVPVGQFLRIRRNCTSDLDFHQEARILTNRFKQRHYPRRSIATAFQRANTHTQESLLLPQKKPKKTKEKNVFNPFLTYDVPSRRVFTEGVN</sequence>
<protein>
    <recommendedName>
        <fullName evidence="1">Helix-turn-helix domain-containing protein</fullName>
    </recommendedName>
</protein>
<feature type="domain" description="Helix-turn-helix" evidence="1">
    <location>
        <begin position="201"/>
        <end position="259"/>
    </location>
</feature>
<dbReference type="Proteomes" id="UP001176940">
    <property type="component" value="Unassembled WGS sequence"/>
</dbReference>
<name>A0ABN9LLQ2_9NEOB</name>
<dbReference type="EMBL" id="CAUEEQ010023568">
    <property type="protein sequence ID" value="CAJ0945160.1"/>
    <property type="molecule type" value="Genomic_DNA"/>
</dbReference>
<proteinExistence type="predicted"/>
<dbReference type="PANTHER" id="PTHR21301:SF13">
    <property type="match status" value="1"/>
</dbReference>
<accession>A0ABN9LLQ2</accession>